<dbReference type="Pfam" id="PF13715">
    <property type="entry name" value="CarbopepD_reg_2"/>
    <property type="match status" value="1"/>
</dbReference>
<dbReference type="SUPFAM" id="SSF49464">
    <property type="entry name" value="Carboxypeptidase regulatory domain-like"/>
    <property type="match status" value="1"/>
</dbReference>
<dbReference type="SUPFAM" id="SSF56935">
    <property type="entry name" value="Porins"/>
    <property type="match status" value="1"/>
</dbReference>
<protein>
    <submittedName>
        <fullName evidence="2">TonB-dependent receptor-like protein</fullName>
    </submittedName>
</protein>
<dbReference type="InterPro" id="IPR008969">
    <property type="entry name" value="CarboxyPept-like_regulatory"/>
</dbReference>
<keyword evidence="2" id="KW-0675">Receptor</keyword>
<dbReference type="AlphaFoldDB" id="A0A2W7MXY7"/>
<feature type="domain" description="TonB-dependent receptor plug" evidence="1">
    <location>
        <begin position="131"/>
        <end position="210"/>
    </location>
</feature>
<dbReference type="InterPro" id="IPR012910">
    <property type="entry name" value="Plug_dom"/>
</dbReference>
<dbReference type="Proteomes" id="UP000249239">
    <property type="component" value="Unassembled WGS sequence"/>
</dbReference>
<dbReference type="Pfam" id="PF07715">
    <property type="entry name" value="Plug"/>
    <property type="match status" value="1"/>
</dbReference>
<dbReference type="Gene3D" id="2.170.130.10">
    <property type="entry name" value="TonB-dependent receptor, plug domain"/>
    <property type="match status" value="1"/>
</dbReference>
<keyword evidence="3" id="KW-1185">Reference proteome</keyword>
<dbReference type="EMBL" id="QKZK01000029">
    <property type="protein sequence ID" value="PZX12858.1"/>
    <property type="molecule type" value="Genomic_DNA"/>
</dbReference>
<dbReference type="InterPro" id="IPR037066">
    <property type="entry name" value="Plug_dom_sf"/>
</dbReference>
<gene>
    <name evidence="2" type="ORF">LX69_02813</name>
</gene>
<accession>A0A2W7MXY7</accession>
<organism evidence="2 3">
    <name type="scientific">Breznakibacter xylanolyticus</name>
    <dbReference type="NCBI Taxonomy" id="990"/>
    <lineage>
        <taxon>Bacteria</taxon>
        <taxon>Pseudomonadati</taxon>
        <taxon>Bacteroidota</taxon>
        <taxon>Bacteroidia</taxon>
        <taxon>Marinilabiliales</taxon>
        <taxon>Marinilabiliaceae</taxon>
        <taxon>Breznakibacter</taxon>
    </lineage>
</organism>
<proteinExistence type="predicted"/>
<evidence type="ECO:0000259" key="1">
    <source>
        <dbReference type="Pfam" id="PF07715"/>
    </source>
</evidence>
<evidence type="ECO:0000313" key="2">
    <source>
        <dbReference type="EMBL" id="PZX12858.1"/>
    </source>
</evidence>
<sequence>MLLMLSWSSVQAQVRHQVHGVVKNRLGEPLEYVTVMVKESQQGSTTTGTGAFSFYTTRSFPLVIVVSAIGYEGKEVLIQSADGLALLLDIRLDEKTEQIGDVNVTATQRGNGTFTRIDPNLTTLLPDAAGKSVEGLVKSQIGVASNNELSSQYRVRGGNYDENLVYVNGIEVYRPFLVRSGQQEGLSFANPDMVSSIQFSPGGFDVSYGDKLSSALDIRYKQPTSFAAGAQASLLGASAYLEGMSKNGRWSHLSGVRYKTNRYLLGSLDTKGDYSPTFVDVQSLLHFKISDQWSVDGLVNYSQNSYEFIPTDRETSFGTMSEVKRLTIYFEGQEKDLFQTGFGALAVNHHRDNSQYKLTLSAFRTFEEEAFDILGQYRLHDLDPVNGEASSDEPMTGIGIGSYLLHARNDLSGQVANAALRGTHQYGRHVLSWEAKVQSERFRDNVNEWELRDSAGYSLPYSGKVVSVFDGTHGQYQTQSARMTAFAMDNWSFPLGRGQMSVKYGVRGQYWDLNREWLCSPRFNVQYVPGGATRMLFRLATGIYYQPPFYKEMRNSDGKFNDELRAQKSVHYVAGGDWFFNAWGRPFKLTTELYYKHLSNLVSYQVDNVRIRYSAQNDADGYATGIDFKLNGEFVKGIESWASLSIMQTEENIRDDVRLVRQDDGAQTAVYPGYIPRPSDQRVNFALFFQDYLPNNPSFKVHLNLLFGTGLPFGPPRSQRYLATFRTPPYRRADIGFSKELIRQREGVNAHWLKKMWIGVEVFNLFDINNTISYYWVTDVSNRQYAVPNYLTSRRLNVQLTVAF</sequence>
<evidence type="ECO:0000313" key="3">
    <source>
        <dbReference type="Proteomes" id="UP000249239"/>
    </source>
</evidence>
<reference evidence="2 3" key="1">
    <citation type="submission" date="2018-06" db="EMBL/GenBank/DDBJ databases">
        <title>Genomic Encyclopedia of Archaeal and Bacterial Type Strains, Phase II (KMG-II): from individual species to whole genera.</title>
        <authorList>
            <person name="Goeker M."/>
        </authorList>
    </citation>
    <scope>NUCLEOTIDE SEQUENCE [LARGE SCALE GENOMIC DNA]</scope>
    <source>
        <strain evidence="2 3">DSM 6779</strain>
    </source>
</reference>
<comment type="caution">
    <text evidence="2">The sequence shown here is derived from an EMBL/GenBank/DDBJ whole genome shotgun (WGS) entry which is preliminary data.</text>
</comment>
<name>A0A2W7MXY7_9BACT</name>